<reference evidence="1 2" key="1">
    <citation type="submission" date="2024-06" db="EMBL/GenBank/DDBJ databases">
        <title>The Natural Products Discovery Center: Release of the First 8490 Sequenced Strains for Exploring Actinobacteria Biosynthetic Diversity.</title>
        <authorList>
            <person name="Kalkreuter E."/>
            <person name="Kautsar S.A."/>
            <person name="Yang D."/>
            <person name="Bader C.D."/>
            <person name="Teijaro C.N."/>
            <person name="Fluegel L."/>
            <person name="Davis C.M."/>
            <person name="Simpson J.R."/>
            <person name="Lauterbach L."/>
            <person name="Steele A.D."/>
            <person name="Gui C."/>
            <person name="Meng S."/>
            <person name="Li G."/>
            <person name="Viehrig K."/>
            <person name="Ye F."/>
            <person name="Su P."/>
            <person name="Kiefer A.F."/>
            <person name="Nichols A."/>
            <person name="Cepeda A.J."/>
            <person name="Yan W."/>
            <person name="Fan B."/>
            <person name="Jiang Y."/>
            <person name="Adhikari A."/>
            <person name="Zheng C.-J."/>
            <person name="Schuster L."/>
            <person name="Cowan T.M."/>
            <person name="Smanski M.J."/>
            <person name="Chevrette M.G."/>
            <person name="De Carvalho L.P.S."/>
            <person name="Shen B."/>
        </authorList>
    </citation>
    <scope>NUCLEOTIDE SEQUENCE [LARGE SCALE GENOMIC DNA]</scope>
    <source>
        <strain evidence="1 2">NPDC050100</strain>
    </source>
</reference>
<evidence type="ECO:0000313" key="1">
    <source>
        <dbReference type="EMBL" id="MEV0969450.1"/>
    </source>
</evidence>
<accession>A0ABV3GCT5</accession>
<sequence length="156" mass="17075">MRGFRRRQPEGHAEVEPVPNARRYEALGRVMAALSSEAEVRDACRDLMWWRAADESWHVEWGDGPYASEVADLVIERVREPGVEGSLAGPSGLVTPTTANLDVMGVGFLLRAVDPLGLERLRTTPGLWRMSASIEGGGEPGGRSGSRRHWEELLGG</sequence>
<comment type="caution">
    <text evidence="1">The sequence shown here is derived from an EMBL/GenBank/DDBJ whole genome shotgun (WGS) entry which is preliminary data.</text>
</comment>
<dbReference type="RefSeq" id="WP_358132376.1">
    <property type="nucleotide sequence ID" value="NZ_JBFALK010000005.1"/>
</dbReference>
<gene>
    <name evidence="1" type="ORF">AB0I59_12505</name>
</gene>
<protein>
    <submittedName>
        <fullName evidence="1">Uncharacterized protein</fullName>
    </submittedName>
</protein>
<organism evidence="1 2">
    <name type="scientific">Microtetraspora glauca</name>
    <dbReference type="NCBI Taxonomy" id="1996"/>
    <lineage>
        <taxon>Bacteria</taxon>
        <taxon>Bacillati</taxon>
        <taxon>Actinomycetota</taxon>
        <taxon>Actinomycetes</taxon>
        <taxon>Streptosporangiales</taxon>
        <taxon>Streptosporangiaceae</taxon>
        <taxon>Microtetraspora</taxon>
    </lineage>
</organism>
<evidence type="ECO:0000313" key="2">
    <source>
        <dbReference type="Proteomes" id="UP001551675"/>
    </source>
</evidence>
<dbReference type="EMBL" id="JBFALK010000005">
    <property type="protein sequence ID" value="MEV0969450.1"/>
    <property type="molecule type" value="Genomic_DNA"/>
</dbReference>
<proteinExistence type="predicted"/>
<keyword evidence="2" id="KW-1185">Reference proteome</keyword>
<name>A0ABV3GCT5_MICGL</name>
<dbReference type="Proteomes" id="UP001551675">
    <property type="component" value="Unassembled WGS sequence"/>
</dbReference>